<accession>A0AAD4L784</accession>
<protein>
    <submittedName>
        <fullName evidence="1">Uncharacterized protein</fullName>
    </submittedName>
</protein>
<feature type="non-terminal residue" evidence="1">
    <location>
        <position position="54"/>
    </location>
</feature>
<feature type="non-terminal residue" evidence="1">
    <location>
        <position position="1"/>
    </location>
</feature>
<organism evidence="1 2">
    <name type="scientific">Lactarius akahatsu</name>
    <dbReference type="NCBI Taxonomy" id="416441"/>
    <lineage>
        <taxon>Eukaryota</taxon>
        <taxon>Fungi</taxon>
        <taxon>Dikarya</taxon>
        <taxon>Basidiomycota</taxon>
        <taxon>Agaricomycotina</taxon>
        <taxon>Agaricomycetes</taxon>
        <taxon>Russulales</taxon>
        <taxon>Russulaceae</taxon>
        <taxon>Lactarius</taxon>
    </lineage>
</organism>
<evidence type="ECO:0000313" key="1">
    <source>
        <dbReference type="EMBL" id="KAH8983179.1"/>
    </source>
</evidence>
<proteinExistence type="predicted"/>
<keyword evidence="2" id="KW-1185">Reference proteome</keyword>
<reference evidence="1" key="1">
    <citation type="submission" date="2022-01" db="EMBL/GenBank/DDBJ databases">
        <title>Comparative genomics reveals a dynamic genome evolution in the ectomycorrhizal milk-cap (Lactarius) mushrooms.</title>
        <authorList>
            <consortium name="DOE Joint Genome Institute"/>
            <person name="Lebreton A."/>
            <person name="Tang N."/>
            <person name="Kuo A."/>
            <person name="LaButti K."/>
            <person name="Drula E."/>
            <person name="Barry K."/>
            <person name="Clum A."/>
            <person name="Lipzen A."/>
            <person name="Mousain D."/>
            <person name="Ng V."/>
            <person name="Wang R."/>
            <person name="Wang X."/>
            <person name="Dai Y."/>
            <person name="Henrissat B."/>
            <person name="Grigoriev I.V."/>
            <person name="Guerin-Laguette A."/>
            <person name="Yu F."/>
            <person name="Martin F.M."/>
        </authorList>
    </citation>
    <scope>NUCLEOTIDE SEQUENCE</scope>
    <source>
        <strain evidence="1">QP</strain>
    </source>
</reference>
<sequence>VDKILALSIGGAPATLRLSVRNMSKEATTYANRPAKLTIYNTFGHAYKENSIEG</sequence>
<comment type="caution">
    <text evidence="1">The sequence shown here is derived from an EMBL/GenBank/DDBJ whole genome shotgun (WGS) entry which is preliminary data.</text>
</comment>
<dbReference type="Proteomes" id="UP001201163">
    <property type="component" value="Unassembled WGS sequence"/>
</dbReference>
<evidence type="ECO:0000313" key="2">
    <source>
        <dbReference type="Proteomes" id="UP001201163"/>
    </source>
</evidence>
<dbReference type="EMBL" id="JAKELL010000091">
    <property type="protein sequence ID" value="KAH8983179.1"/>
    <property type="molecule type" value="Genomic_DNA"/>
</dbReference>
<name>A0AAD4L784_9AGAM</name>
<gene>
    <name evidence="1" type="ORF">EDB92DRAFT_1784080</name>
</gene>
<dbReference type="AlphaFoldDB" id="A0AAD4L784"/>